<evidence type="ECO:0000313" key="1">
    <source>
        <dbReference type="EMBL" id="OXU17615.1"/>
    </source>
</evidence>
<comment type="caution">
    <text evidence="1">The sequence shown here is derived from an EMBL/GenBank/DDBJ whole genome shotgun (WGS) entry which is preliminary data.</text>
</comment>
<accession>A0A232EGY7</accession>
<keyword evidence="2" id="KW-1185">Reference proteome</keyword>
<reference evidence="1 2" key="1">
    <citation type="journal article" date="2017" name="Curr. Biol.">
        <title>The Evolution of Venom by Co-option of Single-Copy Genes.</title>
        <authorList>
            <person name="Martinson E.O."/>
            <person name="Mrinalini"/>
            <person name="Kelkar Y.D."/>
            <person name="Chang C.H."/>
            <person name="Werren J.H."/>
        </authorList>
    </citation>
    <scope>NUCLEOTIDE SEQUENCE [LARGE SCALE GENOMIC DNA]</scope>
    <source>
        <strain evidence="1 2">Alberta</strain>
        <tissue evidence="1">Whole body</tissue>
    </source>
</reference>
<dbReference type="Proteomes" id="UP000215335">
    <property type="component" value="Unassembled WGS sequence"/>
</dbReference>
<evidence type="ECO:0000313" key="2">
    <source>
        <dbReference type="Proteomes" id="UP000215335"/>
    </source>
</evidence>
<gene>
    <name evidence="1" type="ORF">TSAR_007727</name>
</gene>
<protein>
    <submittedName>
        <fullName evidence="1">Uncharacterized protein</fullName>
    </submittedName>
</protein>
<sequence length="90" mass="10666">MVSPYIPFMQIRALQSYENDINFIINDEDKSNNHNCDDLHTTINETRSILSDNENDLDDEFKDKISNLYHGIKLKISMNYVFLEFLKAKY</sequence>
<organism evidence="1 2">
    <name type="scientific">Trichomalopsis sarcophagae</name>
    <dbReference type="NCBI Taxonomy" id="543379"/>
    <lineage>
        <taxon>Eukaryota</taxon>
        <taxon>Metazoa</taxon>
        <taxon>Ecdysozoa</taxon>
        <taxon>Arthropoda</taxon>
        <taxon>Hexapoda</taxon>
        <taxon>Insecta</taxon>
        <taxon>Pterygota</taxon>
        <taxon>Neoptera</taxon>
        <taxon>Endopterygota</taxon>
        <taxon>Hymenoptera</taxon>
        <taxon>Apocrita</taxon>
        <taxon>Proctotrupomorpha</taxon>
        <taxon>Chalcidoidea</taxon>
        <taxon>Pteromalidae</taxon>
        <taxon>Pteromalinae</taxon>
        <taxon>Trichomalopsis</taxon>
    </lineage>
</organism>
<proteinExistence type="predicted"/>
<dbReference type="AlphaFoldDB" id="A0A232EGY7"/>
<dbReference type="EMBL" id="NNAY01004644">
    <property type="protein sequence ID" value="OXU17615.1"/>
    <property type="molecule type" value="Genomic_DNA"/>
</dbReference>
<name>A0A232EGY7_9HYME</name>